<dbReference type="AlphaFoldDB" id="A0A5B7FEU1"/>
<accession>A0A5B7FEU1</accession>
<protein>
    <submittedName>
        <fullName evidence="1">Uncharacterized protein</fullName>
    </submittedName>
</protein>
<evidence type="ECO:0000313" key="2">
    <source>
        <dbReference type="Proteomes" id="UP000324222"/>
    </source>
</evidence>
<reference evidence="1 2" key="1">
    <citation type="submission" date="2019-05" db="EMBL/GenBank/DDBJ databases">
        <title>Another draft genome of Portunus trituberculatus and its Hox gene families provides insights of decapod evolution.</title>
        <authorList>
            <person name="Jeong J.-H."/>
            <person name="Song I."/>
            <person name="Kim S."/>
            <person name="Choi T."/>
            <person name="Kim D."/>
            <person name="Ryu S."/>
            <person name="Kim W."/>
        </authorList>
    </citation>
    <scope>NUCLEOTIDE SEQUENCE [LARGE SCALE GENOMIC DNA]</scope>
    <source>
        <tissue evidence="1">Muscle</tissue>
    </source>
</reference>
<proteinExistence type="predicted"/>
<dbReference type="EMBL" id="VSRR010006022">
    <property type="protein sequence ID" value="MPC43866.1"/>
    <property type="molecule type" value="Genomic_DNA"/>
</dbReference>
<name>A0A5B7FEU1_PORTR</name>
<dbReference type="Proteomes" id="UP000324222">
    <property type="component" value="Unassembled WGS sequence"/>
</dbReference>
<sequence length="120" mass="13614">MDAQMWLEQMWLGRGKEAARGWGWGGLAHFKRGTSSLDSGQQSGRCNPKLNVETWNTMRQTGQDRRVTESLEWSAGININNLAEIFRDAENCKRNIARRPRSFLPVNTKGSTHPPISCRV</sequence>
<keyword evidence="2" id="KW-1185">Reference proteome</keyword>
<evidence type="ECO:0000313" key="1">
    <source>
        <dbReference type="EMBL" id="MPC43866.1"/>
    </source>
</evidence>
<gene>
    <name evidence="1" type="ORF">E2C01_037519</name>
</gene>
<organism evidence="1 2">
    <name type="scientific">Portunus trituberculatus</name>
    <name type="common">Swimming crab</name>
    <name type="synonym">Neptunus trituberculatus</name>
    <dbReference type="NCBI Taxonomy" id="210409"/>
    <lineage>
        <taxon>Eukaryota</taxon>
        <taxon>Metazoa</taxon>
        <taxon>Ecdysozoa</taxon>
        <taxon>Arthropoda</taxon>
        <taxon>Crustacea</taxon>
        <taxon>Multicrustacea</taxon>
        <taxon>Malacostraca</taxon>
        <taxon>Eumalacostraca</taxon>
        <taxon>Eucarida</taxon>
        <taxon>Decapoda</taxon>
        <taxon>Pleocyemata</taxon>
        <taxon>Brachyura</taxon>
        <taxon>Eubrachyura</taxon>
        <taxon>Portunoidea</taxon>
        <taxon>Portunidae</taxon>
        <taxon>Portuninae</taxon>
        <taxon>Portunus</taxon>
    </lineage>
</organism>
<comment type="caution">
    <text evidence="1">The sequence shown here is derived from an EMBL/GenBank/DDBJ whole genome shotgun (WGS) entry which is preliminary data.</text>
</comment>